<evidence type="ECO:0000313" key="1">
    <source>
        <dbReference type="EMBL" id="VFK41623.1"/>
    </source>
</evidence>
<organism evidence="1">
    <name type="scientific">Candidatus Kentrum sp. TC</name>
    <dbReference type="NCBI Taxonomy" id="2126339"/>
    <lineage>
        <taxon>Bacteria</taxon>
        <taxon>Pseudomonadati</taxon>
        <taxon>Pseudomonadota</taxon>
        <taxon>Gammaproteobacteria</taxon>
        <taxon>Candidatus Kentrum</taxon>
    </lineage>
</organism>
<reference evidence="1" key="1">
    <citation type="submission" date="2019-02" db="EMBL/GenBank/DDBJ databases">
        <authorList>
            <person name="Gruber-Vodicka R. H."/>
            <person name="Seah K. B. B."/>
        </authorList>
    </citation>
    <scope>NUCLEOTIDE SEQUENCE</scope>
    <source>
        <strain evidence="1">BECK_BZ125</strain>
    </source>
</reference>
<gene>
    <name evidence="1" type="ORF">BECKTC1821E_GA0114239_101255</name>
</gene>
<accession>A0A450YJB2</accession>
<protein>
    <submittedName>
        <fullName evidence="1">Uncharacterized protein</fullName>
    </submittedName>
</protein>
<sequence length="101" mass="10822">MPTLRARTDPTRADPAGARGITAQAPASFRRKNGAIRAHGFEPLLGYLAKLRVNQGLVIAMTTGPDDSGALPDIASVLFYIDQFLLISKHQGAGIVTRHRS</sequence>
<proteinExistence type="predicted"/>
<name>A0A450YJB2_9GAMM</name>
<dbReference type="AlphaFoldDB" id="A0A450YJB2"/>
<dbReference type="EMBL" id="CAADFT010000012">
    <property type="protein sequence ID" value="VFK41623.1"/>
    <property type="molecule type" value="Genomic_DNA"/>
</dbReference>